<evidence type="ECO:0000256" key="1">
    <source>
        <dbReference type="ARBA" id="ARBA00004948"/>
    </source>
</evidence>
<organism evidence="4 5">
    <name type="scientific">Polaribacter haliotis</name>
    <dbReference type="NCBI Taxonomy" id="1888915"/>
    <lineage>
        <taxon>Bacteria</taxon>
        <taxon>Pseudomonadati</taxon>
        <taxon>Bacteroidota</taxon>
        <taxon>Flavobacteriia</taxon>
        <taxon>Flavobacteriales</taxon>
        <taxon>Flavobacteriaceae</taxon>
    </lineage>
</organism>
<dbReference type="PANTHER" id="PTHR20857:SF15">
    <property type="entry name" value="THIAMINE-PHOSPHATE SYNTHASE"/>
    <property type="match status" value="1"/>
</dbReference>
<dbReference type="RefSeq" id="WP_088353490.1">
    <property type="nucleotide sequence ID" value="NZ_CP061813.1"/>
</dbReference>
<dbReference type="SUPFAM" id="SSF51391">
    <property type="entry name" value="Thiamin phosphate synthase"/>
    <property type="match status" value="1"/>
</dbReference>
<evidence type="ECO:0000256" key="2">
    <source>
        <dbReference type="ARBA" id="ARBA00022977"/>
    </source>
</evidence>
<dbReference type="GO" id="GO:0005737">
    <property type="term" value="C:cytoplasm"/>
    <property type="evidence" value="ECO:0007669"/>
    <property type="project" value="TreeGrafter"/>
</dbReference>
<proteinExistence type="predicted"/>
<dbReference type="Proteomes" id="UP000516764">
    <property type="component" value="Chromosome"/>
</dbReference>
<reference evidence="4 5" key="1">
    <citation type="journal article" date="2016" name="Int. J. Syst. Evol. Microbiol.">
        <title>Polaribacter haliotis sp. nov., isolated from the gut of abalone Haliotis discus hannai.</title>
        <authorList>
            <person name="Kim Y.O."/>
            <person name="Park I.S."/>
            <person name="Park S."/>
            <person name="Nam B.H."/>
            <person name="Park J.M."/>
            <person name="Kim D.G."/>
            <person name="Yoon J.H."/>
        </authorList>
    </citation>
    <scope>NUCLEOTIDE SEQUENCE [LARGE SCALE GENOMIC DNA]</scope>
    <source>
        <strain evidence="4 5">KCTC 52418</strain>
    </source>
</reference>
<dbReference type="AlphaFoldDB" id="A0A7L8AH89"/>
<keyword evidence="2" id="KW-0784">Thiamine biosynthesis</keyword>
<dbReference type="GO" id="GO:0009228">
    <property type="term" value="P:thiamine biosynthetic process"/>
    <property type="evidence" value="ECO:0007669"/>
    <property type="project" value="UniProtKB-KW"/>
</dbReference>
<evidence type="ECO:0000313" key="5">
    <source>
        <dbReference type="Proteomes" id="UP000516764"/>
    </source>
</evidence>
<dbReference type="KEGG" id="phal:H9I45_02635"/>
<protein>
    <submittedName>
        <fullName evidence="4">Thiamine phosphate synthase</fullName>
    </submittedName>
</protein>
<dbReference type="OrthoDB" id="9812206at2"/>
<dbReference type="CDD" id="cd00564">
    <property type="entry name" value="TMP_TenI"/>
    <property type="match status" value="1"/>
</dbReference>
<accession>A0A7L8AH89</accession>
<name>A0A7L8AH89_9FLAO</name>
<dbReference type="Pfam" id="PF02581">
    <property type="entry name" value="TMP-TENI"/>
    <property type="match status" value="1"/>
</dbReference>
<keyword evidence="5" id="KW-1185">Reference proteome</keyword>
<dbReference type="Gene3D" id="3.20.20.70">
    <property type="entry name" value="Aldolase class I"/>
    <property type="match status" value="1"/>
</dbReference>
<dbReference type="InterPro" id="IPR036206">
    <property type="entry name" value="ThiamineP_synth_sf"/>
</dbReference>
<feature type="domain" description="Thiamine phosphate synthase/TenI" evidence="3">
    <location>
        <begin position="11"/>
        <end position="187"/>
    </location>
</feature>
<dbReference type="PANTHER" id="PTHR20857">
    <property type="entry name" value="THIAMINE-PHOSPHATE PYROPHOSPHORYLASE"/>
    <property type="match status" value="1"/>
</dbReference>
<comment type="pathway">
    <text evidence="1">Cofactor biosynthesis; thiamine diphosphate biosynthesis.</text>
</comment>
<dbReference type="GO" id="GO:0004789">
    <property type="term" value="F:thiamine-phosphate diphosphorylase activity"/>
    <property type="evidence" value="ECO:0007669"/>
    <property type="project" value="TreeGrafter"/>
</dbReference>
<evidence type="ECO:0000313" key="4">
    <source>
        <dbReference type="EMBL" id="QOD61362.1"/>
    </source>
</evidence>
<dbReference type="EMBL" id="CP061813">
    <property type="protein sequence ID" value="QOD61362.1"/>
    <property type="molecule type" value="Genomic_DNA"/>
</dbReference>
<dbReference type="InterPro" id="IPR013785">
    <property type="entry name" value="Aldolase_TIM"/>
</dbReference>
<dbReference type="InterPro" id="IPR022998">
    <property type="entry name" value="ThiamineP_synth_TenI"/>
</dbReference>
<evidence type="ECO:0000259" key="3">
    <source>
        <dbReference type="Pfam" id="PF02581"/>
    </source>
</evidence>
<sequence>MIIPKLHYIAEGKNSKEILKKIQKACTSGAELIQLNLDTISKKKFLDVAKEAREITAYFQTRLIVKDHYKIAKEVKADGVHFENTDSYSFSVRIHLYTWQIVGGTANNLQECEALLANEFDYITLSPFKNSSSRDKQTKVLGLAGFSTIIDVLKTETPILGFGGITTNDVTSILETGISGVVVSEAISTNFDAVKEFNQLLKASVVDEKRYTF</sequence>
<gene>
    <name evidence="4" type="ORF">H9I45_02635</name>
</gene>